<proteinExistence type="predicted"/>
<evidence type="ECO:0008006" key="4">
    <source>
        <dbReference type="Google" id="ProtNLM"/>
    </source>
</evidence>
<protein>
    <recommendedName>
        <fullName evidence="4">DUF3139 domain-containing protein</fullName>
    </recommendedName>
</protein>
<dbReference type="EMBL" id="CP045835">
    <property type="protein sequence ID" value="QGG53850.1"/>
    <property type="molecule type" value="Genomic_DNA"/>
</dbReference>
<keyword evidence="1" id="KW-0472">Membrane</keyword>
<keyword evidence="1" id="KW-1133">Transmembrane helix</keyword>
<sequence>MVLRKDNWIAICLSLLFIGLFAVGFYTLNDVQIESTFKINEQNIMEKNGDHYLLINERELALPKDFYDKIELEKYNKYKIKYVYNRIKKNDGEVVMLKRYGEQPWGQ</sequence>
<keyword evidence="3" id="KW-1185">Reference proteome</keyword>
<reference evidence="2 3" key="1">
    <citation type="submission" date="2019-11" db="EMBL/GenBank/DDBJ databases">
        <title>Whole Genome Sequencing and Comparative Genomic Analyses of Lysinibacillus pakistanensis LZH-9, a Halotolerant Strain with Excellent COD Removal Capability.</title>
        <authorList>
            <person name="Zhou H."/>
        </authorList>
    </citation>
    <scope>NUCLEOTIDE SEQUENCE [LARGE SCALE GENOMIC DNA]</scope>
    <source>
        <strain evidence="2 3">LZH-9</strain>
    </source>
</reference>
<evidence type="ECO:0000313" key="3">
    <source>
        <dbReference type="Proteomes" id="UP000373269"/>
    </source>
</evidence>
<evidence type="ECO:0000313" key="2">
    <source>
        <dbReference type="EMBL" id="QGG53850.1"/>
    </source>
</evidence>
<feature type="transmembrane region" description="Helical" evidence="1">
    <location>
        <begin position="7"/>
        <end position="28"/>
    </location>
</feature>
<accession>A0ABX6DG93</accession>
<gene>
    <name evidence="2" type="ORF">GDS87_05755</name>
</gene>
<organism evidence="2 3">
    <name type="scientific">Lysinibacillus pakistanensis</name>
    <dbReference type="NCBI Taxonomy" id="759811"/>
    <lineage>
        <taxon>Bacteria</taxon>
        <taxon>Bacillati</taxon>
        <taxon>Bacillota</taxon>
        <taxon>Bacilli</taxon>
        <taxon>Bacillales</taxon>
        <taxon>Bacillaceae</taxon>
        <taxon>Lysinibacillus</taxon>
    </lineage>
</organism>
<dbReference type="Proteomes" id="UP000373269">
    <property type="component" value="Chromosome"/>
</dbReference>
<evidence type="ECO:0000256" key="1">
    <source>
        <dbReference type="SAM" id="Phobius"/>
    </source>
</evidence>
<name>A0ABX6DG93_9BACI</name>
<keyword evidence="1" id="KW-0812">Transmembrane</keyword>